<organism evidence="1 2">
    <name type="scientific">Botryotinia fuckeliana (strain T4)</name>
    <name type="common">Noble rot fungus</name>
    <name type="synonym">Botrytis cinerea</name>
    <dbReference type="NCBI Taxonomy" id="999810"/>
    <lineage>
        <taxon>Eukaryota</taxon>
        <taxon>Fungi</taxon>
        <taxon>Dikarya</taxon>
        <taxon>Ascomycota</taxon>
        <taxon>Pezizomycotina</taxon>
        <taxon>Leotiomycetes</taxon>
        <taxon>Helotiales</taxon>
        <taxon>Sclerotiniaceae</taxon>
        <taxon>Botrytis</taxon>
    </lineage>
</organism>
<dbReference type="AlphaFoldDB" id="G2XNF9"/>
<reference evidence="2" key="1">
    <citation type="journal article" date="2011" name="PLoS Genet.">
        <title>Genomic analysis of the necrotrophic fungal pathogens Sclerotinia sclerotiorum and Botrytis cinerea.</title>
        <authorList>
            <person name="Amselem J."/>
            <person name="Cuomo C.A."/>
            <person name="van Kan J.A."/>
            <person name="Viaud M."/>
            <person name="Benito E.P."/>
            <person name="Couloux A."/>
            <person name="Coutinho P.M."/>
            <person name="de Vries R.P."/>
            <person name="Dyer P.S."/>
            <person name="Fillinger S."/>
            <person name="Fournier E."/>
            <person name="Gout L."/>
            <person name="Hahn M."/>
            <person name="Kohn L."/>
            <person name="Lapalu N."/>
            <person name="Plummer K.M."/>
            <person name="Pradier J.M."/>
            <person name="Quevillon E."/>
            <person name="Sharon A."/>
            <person name="Simon A."/>
            <person name="ten Have A."/>
            <person name="Tudzynski B."/>
            <person name="Tudzynski P."/>
            <person name="Wincker P."/>
            <person name="Andrew M."/>
            <person name="Anthouard V."/>
            <person name="Beever R.E."/>
            <person name="Beffa R."/>
            <person name="Benoit I."/>
            <person name="Bouzid O."/>
            <person name="Brault B."/>
            <person name="Chen Z."/>
            <person name="Choquer M."/>
            <person name="Collemare J."/>
            <person name="Cotton P."/>
            <person name="Danchin E.G."/>
            <person name="Da Silva C."/>
            <person name="Gautier A."/>
            <person name="Giraud C."/>
            <person name="Giraud T."/>
            <person name="Gonzalez C."/>
            <person name="Grossetete S."/>
            <person name="Guldener U."/>
            <person name="Henrissat B."/>
            <person name="Howlett B.J."/>
            <person name="Kodira C."/>
            <person name="Kretschmer M."/>
            <person name="Lappartient A."/>
            <person name="Leroch M."/>
            <person name="Levis C."/>
            <person name="Mauceli E."/>
            <person name="Neuveglise C."/>
            <person name="Oeser B."/>
            <person name="Pearson M."/>
            <person name="Poulain J."/>
            <person name="Poussereau N."/>
            <person name="Quesneville H."/>
            <person name="Rascle C."/>
            <person name="Schumacher J."/>
            <person name="Segurens B."/>
            <person name="Sexton A."/>
            <person name="Silva E."/>
            <person name="Sirven C."/>
            <person name="Soanes D.M."/>
            <person name="Talbot N.J."/>
            <person name="Templeton M."/>
            <person name="Yandava C."/>
            <person name="Yarden O."/>
            <person name="Zeng Q."/>
            <person name="Rollins J.A."/>
            <person name="Lebrun M.H."/>
            <person name="Dickman M."/>
        </authorList>
    </citation>
    <scope>NUCLEOTIDE SEQUENCE [LARGE SCALE GENOMIC DNA]</scope>
    <source>
        <strain evidence="2">T4</strain>
    </source>
</reference>
<gene>
    <name evidence="1" type="ORF">BofuT4_P074980.1</name>
</gene>
<evidence type="ECO:0000313" key="2">
    <source>
        <dbReference type="Proteomes" id="UP000008177"/>
    </source>
</evidence>
<dbReference type="InParanoid" id="G2XNF9"/>
<proteinExistence type="predicted"/>
<dbReference type="HOGENOM" id="CLU_1895877_0_0_1"/>
<evidence type="ECO:0000313" key="1">
    <source>
        <dbReference type="EMBL" id="CCD42415.1"/>
    </source>
</evidence>
<dbReference type="Proteomes" id="UP000008177">
    <property type="component" value="Unplaced contigs"/>
</dbReference>
<dbReference type="EMBL" id="FQ790246">
    <property type="protein sequence ID" value="CCD42415.1"/>
    <property type="molecule type" value="Genomic_DNA"/>
</dbReference>
<protein>
    <submittedName>
        <fullName evidence="1">Uncharacterized protein</fullName>
    </submittedName>
</protein>
<name>G2XNF9_BOTF4</name>
<sequence>MPRRLMTSSISEPIWSICSQGISYYPEPPKIFAILVYLNPTFLAGDRCSFSTGLGISTIEQFLFKTKHVQGPTPPAEPTQTRLNLEFKGAGWYVCICVGPVDSCSPYVHAHDYGAYNLGRKICEGNEFESKGKV</sequence>
<accession>G2XNF9</accession>